<reference evidence="1" key="1">
    <citation type="submission" date="2024-06" db="EMBL/GenBank/DDBJ databases">
        <title>Evidence of context-dependent and transient costs of resisting viral infection in isolates of the marine microalga Micromonas sp. (class Mamiellophyceae).</title>
        <authorList>
            <person name="Bedi de Silva A."/>
            <person name="Schvarcz C.R."/>
            <person name="Steward G.R."/>
            <person name="Edwards K.F."/>
        </authorList>
    </citation>
    <scope>NUCLEOTIDE SEQUENCE</scope>
    <source>
        <strain evidence="1">McV-KB2</strain>
    </source>
</reference>
<dbReference type="SUPFAM" id="SSF49899">
    <property type="entry name" value="Concanavalin A-like lectins/glucanases"/>
    <property type="match status" value="1"/>
</dbReference>
<dbReference type="InterPro" id="IPR013320">
    <property type="entry name" value="ConA-like_dom_sf"/>
</dbReference>
<dbReference type="SUPFAM" id="SSF49785">
    <property type="entry name" value="Galactose-binding domain-like"/>
    <property type="match status" value="3"/>
</dbReference>
<sequence>MSLEQTIDNLQIRNANMVTFVGTSNTMVDTTTGRIQTKGIQHNSNVITDVSGPHGRGVATLKKYPEIDFDASKLDRNDSTNTYVQAGYTVTASTGYHGGTTSLQPWKVHTGIKGGHDFYSSETAANQGGTAGFIGTSNTYVGNSTLGGISGEWVKTRFPFPVKIKHVDVTVRDSSYAAFDWQSPSTFYIIGSHDGTTWSSALGTVTDRQYTASDLTERVILTNNEYYKYYAVVVTKVSGDRDVVSIDEIEYYGYEEDPPAGDHSVDTTFKSRFNNPQTTGVQVLVDGATGVGTNQISGGPDPSGNQSTYDSTGKYWTLNGTLTSNLSVEANTFLEGDQPHAVSVWFNSSNLEANVSNTCVFSIASEEKLDSVNLDLQSNTWHNLTYAYQGEGGSRVTYLDGRKVSEDQAEDTFGDYPPFAMTGYSQGGYVASASTEYTGYEAWEAFDDITGSGTNYWSGSQAKYATSGDYGFLTGNAVDPYLTTVSGIIYNGDWIQLEMPHKLVLDYVTWFPRQTDRFPRQGVFAGSNDGVNWDAIHIFSGLSVSAETNTPIITNSENNKTAYKYIRVVITHLNGNGYSAADNIKLYGHRENDLVRLPDPTNVLKYPHIIINEPAKRGYVVSSSTEAIPPHTSGSYQAYNIFDGELVFDGGTSNTPPNGTAWISLSSKYDSSGNPTGTAASTNVTGQSPVATPGEWFQLELPHKVKLSSIRVMGQTNNTTELAGRSPVDAVLAGSNNGTTWTTVLTYTGASWTTLSEFKSFPANVDSTNAYKYFRFITTKTGGDQYAAIQEFEFYGTGVDSIPIQIGGGNIDKVANFRVYDKFIEEDQVNEIWNAQKEEFGRAKPQMVLQQGKLGIGTDAPQGSLSVADEPHNVEEFPPRALSDDKTYIEGHGEFCTNASNTYQTGDYESYKAFNKNSTGGTYTWWSQSDIASVPTYSTSTGEFSSTDSSYSTNVEGATKMGHWLQIEFPYKINYRYSDIQGAHHSIGRQPRAGYILGSNDLTGVWTSLHNFTNVTRTHAYESVRYTPPTVSTQTFKYFRLVIEEQGNYQYAGIARWDIFGTREQGQSVLHDGQLTLTKNLDVPRIGPPLDADDTPRRDRLVVEYNTSSNPTFEGAVRDTSGRGNDGMFRGGAFYSDAEKALVFDGNADYVESPPLGWSGAQQHSVSVWIKLDLMTNPHSTSIQNAWTIVNGGATNRVSHLHIFTNGTIEWAFNGNNATTGSGFIQAGTWYHVVCVYNGGAGNDASSRRMWINGDEKSWNSLGSSSTLNLEPEATFALGYNKQLNNYDHDGSVSNAKLYDVALTSEDVKTLYDMGRMGGKANPQPLHISGPVNVMGDIRYITSRPLALPTMWDHMANGNCAKGVYPIVGRNGGNTIYHVYCEPDWAGGGWMCMAQFTKDGYQVKAHPTNGDLNIFTKSLGDSKNIRWDNTFAVPLNILSLDGNGYDLDVMIVVLGGGYAGRYEGGMRVGSIWRGHQLSVAFNPGTSSYPGASGLASSSDGYSFTTRTPVTNQNYDMRNSGGWYYSCAANANYQGSYTDQGLSDGGYILHQGSANKVGSIYGAYHSDTGVAYNSQGNTDFACVRIFVRPSVY</sequence>
<accession>A0AAU7YP55</accession>
<evidence type="ECO:0000313" key="1">
    <source>
        <dbReference type="EMBL" id="XCA47508.1"/>
    </source>
</evidence>
<dbReference type="Gene3D" id="2.60.120.200">
    <property type="match status" value="1"/>
</dbReference>
<evidence type="ECO:0008006" key="2">
    <source>
        <dbReference type="Google" id="ProtNLM"/>
    </source>
</evidence>
<dbReference type="EMBL" id="PP911589">
    <property type="protein sequence ID" value="XCA47508.1"/>
    <property type="molecule type" value="Genomic_DNA"/>
</dbReference>
<dbReference type="InterPro" id="IPR008979">
    <property type="entry name" value="Galactose-bd-like_sf"/>
</dbReference>
<organism evidence="1">
    <name type="scientific">Micromonas commoda virus</name>
    <dbReference type="NCBI Taxonomy" id="3057169"/>
    <lineage>
        <taxon>Viruses</taxon>
        <taxon>Varidnaviria</taxon>
        <taxon>Bamfordvirae</taxon>
        <taxon>Nucleocytoviricota</taxon>
        <taxon>Megaviricetes</taxon>
        <taxon>Algavirales</taxon>
        <taxon>Phycodnaviridae</taxon>
    </lineage>
</organism>
<proteinExistence type="predicted"/>
<protein>
    <recommendedName>
        <fullName evidence="2">F5/8 type C domain-containing protein</fullName>
    </recommendedName>
</protein>
<dbReference type="Gene3D" id="2.60.120.260">
    <property type="entry name" value="Galactose-binding domain-like"/>
    <property type="match status" value="4"/>
</dbReference>
<name>A0AAU7YP55_9PHYC</name>